<organism evidence="9 10">
    <name type="scientific">Streptomyces nigrescens</name>
    <dbReference type="NCBI Taxonomy" id="1920"/>
    <lineage>
        <taxon>Bacteria</taxon>
        <taxon>Bacillati</taxon>
        <taxon>Actinomycetota</taxon>
        <taxon>Actinomycetes</taxon>
        <taxon>Kitasatosporales</taxon>
        <taxon>Streptomycetaceae</taxon>
        <taxon>Streptomyces</taxon>
    </lineage>
</organism>
<reference evidence="9" key="1">
    <citation type="submission" date="2022-06" db="EMBL/GenBank/DDBJ databases">
        <title>Complete genome sequence of Streptomyces nigrescens HEK616.</title>
        <authorList>
            <person name="Asamizu S."/>
            <person name="Onaka H."/>
        </authorList>
    </citation>
    <scope>NUCLEOTIDE SEQUENCE</scope>
    <source>
        <strain evidence="9">HEK616</strain>
    </source>
</reference>
<feature type="domain" description="Acyl-CoA oxidase/dehydrogenase middle" evidence="7">
    <location>
        <begin position="128"/>
        <end position="220"/>
    </location>
</feature>
<dbReference type="SUPFAM" id="SSF56645">
    <property type="entry name" value="Acyl-CoA dehydrogenase NM domain-like"/>
    <property type="match status" value="1"/>
</dbReference>
<dbReference type="PANTHER" id="PTHR43884">
    <property type="entry name" value="ACYL-COA DEHYDROGENASE"/>
    <property type="match status" value="1"/>
</dbReference>
<comment type="cofactor">
    <cofactor evidence="1 5">
        <name>FAD</name>
        <dbReference type="ChEBI" id="CHEBI:57692"/>
    </cofactor>
</comment>
<evidence type="ECO:0000259" key="7">
    <source>
        <dbReference type="Pfam" id="PF02770"/>
    </source>
</evidence>
<dbReference type="InterPro" id="IPR013786">
    <property type="entry name" value="AcylCoA_DH/ox_N"/>
</dbReference>
<evidence type="ECO:0000256" key="3">
    <source>
        <dbReference type="ARBA" id="ARBA00022630"/>
    </source>
</evidence>
<dbReference type="PANTHER" id="PTHR43884:SF12">
    <property type="entry name" value="ISOVALERYL-COA DEHYDROGENASE, MITOCHONDRIAL-RELATED"/>
    <property type="match status" value="1"/>
</dbReference>
<dbReference type="InterPro" id="IPR009075">
    <property type="entry name" value="AcylCo_DH/oxidase_C"/>
</dbReference>
<accession>A0ABN6QRM8</accession>
<dbReference type="Gene3D" id="2.40.110.10">
    <property type="entry name" value="Butyryl-CoA Dehydrogenase, subunit A, domain 2"/>
    <property type="match status" value="1"/>
</dbReference>
<proteinExistence type="inferred from homology"/>
<gene>
    <name evidence="9" type="ORF">HEK616_21220</name>
</gene>
<dbReference type="Pfam" id="PF00441">
    <property type="entry name" value="Acyl-CoA_dh_1"/>
    <property type="match status" value="1"/>
</dbReference>
<evidence type="ECO:0000259" key="8">
    <source>
        <dbReference type="Pfam" id="PF02771"/>
    </source>
</evidence>
<keyword evidence="4 5" id="KW-0274">FAD</keyword>
<protein>
    <submittedName>
        <fullName evidence="9">Acyl-CoA dehydrogenase</fullName>
    </submittedName>
</protein>
<dbReference type="InterPro" id="IPR037069">
    <property type="entry name" value="AcylCoA_DH/ox_N_sf"/>
</dbReference>
<evidence type="ECO:0000256" key="5">
    <source>
        <dbReference type="RuleBase" id="RU362125"/>
    </source>
</evidence>
<feature type="domain" description="Acyl-CoA dehydrogenase/oxidase N-terminal" evidence="8">
    <location>
        <begin position="9"/>
        <end position="121"/>
    </location>
</feature>
<sequence>MNGDARLAALRDRAREWGDQFRAAAPELDRDPDAVHRYLDLPGVRHLSTYGTPREYGGRPLRVGPCAFEGTGAVEHVVVLEELARGDAGLTLAAPGPSMSGVLVDKLADPAQRAEYYTRIVGEPTWTCFALTEPGHGSDASAMETMLRPGADGRLVLSGRKRYVGNAARAQLAVVFARTGSGPLGVTAVLVDTGCAGYRAEPLDTLGLRGAQLGAVTLDDLPVEPERVLGRHLSPVRRGMWACVQVFNRLRPGVAALALGIAGAAHAYVVEQRPAARGAARDRIEELGHRIEATRSLVLRAAAEVDATGDGHLASAAKARACALAEEVTLAGCELLAPAARASHPLLDKLARDARGVEFMEGTRNIQHLNLFPGLRAGRATG</sequence>
<evidence type="ECO:0000313" key="9">
    <source>
        <dbReference type="EMBL" id="BDM68635.1"/>
    </source>
</evidence>
<name>A0ABN6QRM8_STRNI</name>
<dbReference type="Pfam" id="PF02770">
    <property type="entry name" value="Acyl-CoA_dh_M"/>
    <property type="match status" value="1"/>
</dbReference>
<dbReference type="Pfam" id="PF02771">
    <property type="entry name" value="Acyl-CoA_dh_N"/>
    <property type="match status" value="1"/>
</dbReference>
<dbReference type="EMBL" id="AP026073">
    <property type="protein sequence ID" value="BDM68635.1"/>
    <property type="molecule type" value="Genomic_DNA"/>
</dbReference>
<evidence type="ECO:0000313" key="10">
    <source>
        <dbReference type="Proteomes" id="UP001059597"/>
    </source>
</evidence>
<dbReference type="Proteomes" id="UP001059597">
    <property type="component" value="Chromosome"/>
</dbReference>
<dbReference type="InterPro" id="IPR006091">
    <property type="entry name" value="Acyl-CoA_Oxase/DH_mid-dom"/>
</dbReference>
<keyword evidence="3 5" id="KW-0285">Flavoprotein</keyword>
<dbReference type="InterPro" id="IPR036250">
    <property type="entry name" value="AcylCo_DH-like_C"/>
</dbReference>
<dbReference type="Gene3D" id="1.10.540.10">
    <property type="entry name" value="Acyl-CoA dehydrogenase/oxidase, N-terminal domain"/>
    <property type="match status" value="1"/>
</dbReference>
<dbReference type="Gene3D" id="1.20.140.10">
    <property type="entry name" value="Butyryl-CoA Dehydrogenase, subunit A, domain 3"/>
    <property type="match status" value="1"/>
</dbReference>
<dbReference type="InterPro" id="IPR009100">
    <property type="entry name" value="AcylCoA_DH/oxidase_NM_dom_sf"/>
</dbReference>
<evidence type="ECO:0000259" key="6">
    <source>
        <dbReference type="Pfam" id="PF00441"/>
    </source>
</evidence>
<evidence type="ECO:0000256" key="2">
    <source>
        <dbReference type="ARBA" id="ARBA00009347"/>
    </source>
</evidence>
<comment type="similarity">
    <text evidence="2 5">Belongs to the acyl-CoA dehydrogenase family.</text>
</comment>
<evidence type="ECO:0000256" key="4">
    <source>
        <dbReference type="ARBA" id="ARBA00022827"/>
    </source>
</evidence>
<keyword evidence="10" id="KW-1185">Reference proteome</keyword>
<dbReference type="SUPFAM" id="SSF47203">
    <property type="entry name" value="Acyl-CoA dehydrogenase C-terminal domain-like"/>
    <property type="match status" value="1"/>
</dbReference>
<dbReference type="InterPro" id="IPR046373">
    <property type="entry name" value="Acyl-CoA_Oxase/DH_mid-dom_sf"/>
</dbReference>
<feature type="domain" description="Acyl-CoA dehydrogenase/oxidase C-terminal" evidence="6">
    <location>
        <begin position="238"/>
        <end position="369"/>
    </location>
</feature>
<keyword evidence="5" id="KW-0560">Oxidoreductase</keyword>
<dbReference type="RefSeq" id="WP_261952617.1">
    <property type="nucleotide sequence ID" value="NZ_AP026073.1"/>
</dbReference>
<evidence type="ECO:0000256" key="1">
    <source>
        <dbReference type="ARBA" id="ARBA00001974"/>
    </source>
</evidence>